<dbReference type="SUPFAM" id="SSF52540">
    <property type="entry name" value="P-loop containing nucleoside triphosphate hydrolases"/>
    <property type="match status" value="1"/>
</dbReference>
<dbReference type="GO" id="GO:0006576">
    <property type="term" value="P:biogenic amine metabolic process"/>
    <property type="evidence" value="ECO:0007669"/>
    <property type="project" value="InterPro"/>
</dbReference>
<dbReference type="AlphaFoldDB" id="A0A6N2VBT2"/>
<dbReference type="PANTHER" id="PTHR40453:SF1">
    <property type="entry name" value="PROTEIN YOEF"/>
    <property type="match status" value="1"/>
</dbReference>
<name>A0A6N2VBT2_9FIRM</name>
<protein>
    <submittedName>
        <fullName evidence="1">Propanediol utilization protein PduV</fullName>
    </submittedName>
</protein>
<dbReference type="RefSeq" id="WP_156354939.1">
    <property type="nucleotide sequence ID" value="NZ_CACRST010000025.1"/>
</dbReference>
<reference evidence="1" key="1">
    <citation type="submission" date="2019-11" db="EMBL/GenBank/DDBJ databases">
        <authorList>
            <person name="Feng L."/>
        </authorList>
    </citation>
    <scope>NUCLEOTIDE SEQUENCE</scope>
    <source>
        <strain evidence="1">BgluceraseaLFYP119</strain>
    </source>
</reference>
<dbReference type="Pfam" id="PF10662">
    <property type="entry name" value="PduV-EutP"/>
    <property type="match status" value="1"/>
</dbReference>
<dbReference type="CDD" id="cd00882">
    <property type="entry name" value="Ras_like_GTPase"/>
    <property type="match status" value="1"/>
</dbReference>
<dbReference type="EMBL" id="CACRST010000025">
    <property type="protein sequence ID" value="VYT25841.1"/>
    <property type="molecule type" value="Genomic_DNA"/>
</dbReference>
<sequence>MKKLFLMGRSEAGKTSLTQALKGEELHYHKTQYTNTNDDTIDSPGEYAESKRFSVGLACFSFEADVVGIVQAADEPFSLFGPSGRNFILRPMIGIITKIHSPHANIPMVKQWLINTGCERIFLVDNATREGIDELLEYLMDDLKPLTLEQAKFKQNMGLNEWDPLPEGVEYPEAIRTEIK</sequence>
<proteinExistence type="predicted"/>
<accession>A0A6N2VBT2</accession>
<dbReference type="InterPro" id="IPR027417">
    <property type="entry name" value="P-loop_NTPase"/>
</dbReference>
<organism evidence="1">
    <name type="scientific">Blautia glucerasea</name>
    <dbReference type="NCBI Taxonomy" id="536633"/>
    <lineage>
        <taxon>Bacteria</taxon>
        <taxon>Bacillati</taxon>
        <taxon>Bacillota</taxon>
        <taxon>Clostridia</taxon>
        <taxon>Lachnospirales</taxon>
        <taxon>Lachnospiraceae</taxon>
        <taxon>Blautia</taxon>
    </lineage>
</organism>
<dbReference type="Gene3D" id="3.40.50.300">
    <property type="entry name" value="P-loop containing nucleotide triphosphate hydrolases"/>
    <property type="match status" value="1"/>
</dbReference>
<evidence type="ECO:0000313" key="1">
    <source>
        <dbReference type="EMBL" id="VYT25841.1"/>
    </source>
</evidence>
<dbReference type="GO" id="GO:0005524">
    <property type="term" value="F:ATP binding"/>
    <property type="evidence" value="ECO:0007669"/>
    <property type="project" value="InterPro"/>
</dbReference>
<dbReference type="PANTHER" id="PTHR40453">
    <property type="entry name" value="PROTEIN YOEF"/>
    <property type="match status" value="1"/>
</dbReference>
<gene>
    <name evidence="1" type="primary">pduV</name>
    <name evidence="1" type="ORF">BGLFYP119_02488</name>
</gene>
<dbReference type="InterPro" id="IPR012381">
    <property type="entry name" value="EutP_PduV"/>
</dbReference>